<comment type="caution">
    <text evidence="1">The sequence shown here is derived from an EMBL/GenBank/DDBJ whole genome shotgun (WGS) entry which is preliminary data.</text>
</comment>
<proteinExistence type="predicted"/>
<evidence type="ECO:0000313" key="2">
    <source>
        <dbReference type="Proteomes" id="UP001279734"/>
    </source>
</evidence>
<keyword evidence="2" id="KW-1185">Reference proteome</keyword>
<dbReference type="EMBL" id="BSYO01000023">
    <property type="protein sequence ID" value="GMH21365.1"/>
    <property type="molecule type" value="Genomic_DNA"/>
</dbReference>
<reference evidence="1" key="1">
    <citation type="submission" date="2023-05" db="EMBL/GenBank/DDBJ databases">
        <title>Nepenthes gracilis genome sequencing.</title>
        <authorList>
            <person name="Fukushima K."/>
        </authorList>
    </citation>
    <scope>NUCLEOTIDE SEQUENCE</scope>
    <source>
        <strain evidence="1">SING2019-196</strain>
    </source>
</reference>
<dbReference type="Proteomes" id="UP001279734">
    <property type="component" value="Unassembled WGS sequence"/>
</dbReference>
<sequence>MLKDAGVALLDAIDPALRWGFLRFADASVRKLGHMVIVLWASVDAHCYLVSPKGSRGRCISIPIAGHQLPCGYGGFPLLCDACLGMLHAEGAGLGVLSLVWWMVPLFLGWSHMPKCIDLRCLTRSRLADR</sequence>
<protein>
    <submittedName>
        <fullName evidence="1">Uncharacterized protein</fullName>
    </submittedName>
</protein>
<dbReference type="AlphaFoldDB" id="A0AAD3T0U0"/>
<evidence type="ECO:0000313" key="1">
    <source>
        <dbReference type="EMBL" id="GMH21365.1"/>
    </source>
</evidence>
<gene>
    <name evidence="1" type="ORF">Nepgr_023207</name>
</gene>
<accession>A0AAD3T0U0</accession>
<organism evidence="1 2">
    <name type="scientific">Nepenthes gracilis</name>
    <name type="common">Slender pitcher plant</name>
    <dbReference type="NCBI Taxonomy" id="150966"/>
    <lineage>
        <taxon>Eukaryota</taxon>
        <taxon>Viridiplantae</taxon>
        <taxon>Streptophyta</taxon>
        <taxon>Embryophyta</taxon>
        <taxon>Tracheophyta</taxon>
        <taxon>Spermatophyta</taxon>
        <taxon>Magnoliopsida</taxon>
        <taxon>eudicotyledons</taxon>
        <taxon>Gunneridae</taxon>
        <taxon>Pentapetalae</taxon>
        <taxon>Caryophyllales</taxon>
        <taxon>Nepenthaceae</taxon>
        <taxon>Nepenthes</taxon>
    </lineage>
</organism>
<name>A0AAD3T0U0_NEPGR</name>